<keyword evidence="3" id="KW-0804">Transcription</keyword>
<gene>
    <name evidence="5" type="ORF">FB458_0126</name>
</gene>
<dbReference type="PANTHER" id="PTHR33164:SF57">
    <property type="entry name" value="MARR-FAMILY TRANSCRIPTIONAL REGULATOR"/>
    <property type="match status" value="1"/>
</dbReference>
<dbReference type="RefSeq" id="WP_246060992.1">
    <property type="nucleotide sequence ID" value="NZ_BAAAPR010000018.1"/>
</dbReference>
<dbReference type="InterPro" id="IPR036388">
    <property type="entry name" value="WH-like_DNA-bd_sf"/>
</dbReference>
<dbReference type="PROSITE" id="PS50995">
    <property type="entry name" value="HTH_MARR_2"/>
    <property type="match status" value="1"/>
</dbReference>
<evidence type="ECO:0000256" key="3">
    <source>
        <dbReference type="ARBA" id="ARBA00023163"/>
    </source>
</evidence>
<protein>
    <submittedName>
        <fullName evidence="5">DNA-binding MarR family transcriptional regulator</fullName>
    </submittedName>
</protein>
<evidence type="ECO:0000256" key="2">
    <source>
        <dbReference type="ARBA" id="ARBA00023125"/>
    </source>
</evidence>
<dbReference type="SMART" id="SM00347">
    <property type="entry name" value="HTH_MARR"/>
    <property type="match status" value="1"/>
</dbReference>
<dbReference type="Proteomes" id="UP000317893">
    <property type="component" value="Unassembled WGS sequence"/>
</dbReference>
<dbReference type="InterPro" id="IPR023187">
    <property type="entry name" value="Tscrpt_reg_MarR-type_CS"/>
</dbReference>
<evidence type="ECO:0000313" key="5">
    <source>
        <dbReference type="EMBL" id="TQJ07079.1"/>
    </source>
</evidence>
<dbReference type="GO" id="GO:0003700">
    <property type="term" value="F:DNA-binding transcription factor activity"/>
    <property type="evidence" value="ECO:0007669"/>
    <property type="project" value="InterPro"/>
</dbReference>
<dbReference type="InterPro" id="IPR000835">
    <property type="entry name" value="HTH_MarR-typ"/>
</dbReference>
<sequence>MHSRDLPQLRPERLDDLVLAVSRRLRRRWAHGLSPWGLSPHQSRALRVVTSYGDLRLGDLAEHLRIAPRSATEVVDGLVERGLLERVADPADRRATLVRPTPEGEKVGAEVDAARGADAEALFGHLTAGERADLVRLLRKVVDTPGPGEPDGH</sequence>
<keyword evidence="2 5" id="KW-0238">DNA-binding</keyword>
<dbReference type="EMBL" id="VFMN01000001">
    <property type="protein sequence ID" value="TQJ07079.1"/>
    <property type="molecule type" value="Genomic_DNA"/>
</dbReference>
<name>A0A542DVF3_9MICO</name>
<evidence type="ECO:0000259" key="4">
    <source>
        <dbReference type="PROSITE" id="PS50995"/>
    </source>
</evidence>
<evidence type="ECO:0000256" key="1">
    <source>
        <dbReference type="ARBA" id="ARBA00023015"/>
    </source>
</evidence>
<keyword evidence="1" id="KW-0805">Transcription regulation</keyword>
<dbReference type="PRINTS" id="PR00598">
    <property type="entry name" value="HTHMARR"/>
</dbReference>
<dbReference type="AlphaFoldDB" id="A0A542DVF3"/>
<accession>A0A542DVF3</accession>
<dbReference type="PANTHER" id="PTHR33164">
    <property type="entry name" value="TRANSCRIPTIONAL REGULATOR, MARR FAMILY"/>
    <property type="match status" value="1"/>
</dbReference>
<proteinExistence type="predicted"/>
<organism evidence="5 6">
    <name type="scientific">Lapillicoccus jejuensis</name>
    <dbReference type="NCBI Taxonomy" id="402171"/>
    <lineage>
        <taxon>Bacteria</taxon>
        <taxon>Bacillati</taxon>
        <taxon>Actinomycetota</taxon>
        <taxon>Actinomycetes</taxon>
        <taxon>Micrococcales</taxon>
        <taxon>Intrasporangiaceae</taxon>
        <taxon>Lapillicoccus</taxon>
    </lineage>
</organism>
<evidence type="ECO:0000313" key="6">
    <source>
        <dbReference type="Proteomes" id="UP000317893"/>
    </source>
</evidence>
<dbReference type="InterPro" id="IPR036390">
    <property type="entry name" value="WH_DNA-bd_sf"/>
</dbReference>
<dbReference type="PROSITE" id="PS01117">
    <property type="entry name" value="HTH_MARR_1"/>
    <property type="match status" value="1"/>
</dbReference>
<dbReference type="Gene3D" id="1.10.10.10">
    <property type="entry name" value="Winged helix-like DNA-binding domain superfamily/Winged helix DNA-binding domain"/>
    <property type="match status" value="1"/>
</dbReference>
<comment type="caution">
    <text evidence="5">The sequence shown here is derived from an EMBL/GenBank/DDBJ whole genome shotgun (WGS) entry which is preliminary data.</text>
</comment>
<keyword evidence="6" id="KW-1185">Reference proteome</keyword>
<dbReference type="SUPFAM" id="SSF46785">
    <property type="entry name" value="Winged helix' DNA-binding domain"/>
    <property type="match status" value="1"/>
</dbReference>
<dbReference type="GO" id="GO:0006950">
    <property type="term" value="P:response to stress"/>
    <property type="evidence" value="ECO:0007669"/>
    <property type="project" value="TreeGrafter"/>
</dbReference>
<feature type="domain" description="HTH marR-type" evidence="4">
    <location>
        <begin position="11"/>
        <end position="143"/>
    </location>
</feature>
<reference evidence="5 6" key="1">
    <citation type="submission" date="2019-06" db="EMBL/GenBank/DDBJ databases">
        <title>Sequencing the genomes of 1000 actinobacteria strains.</title>
        <authorList>
            <person name="Klenk H.-P."/>
        </authorList>
    </citation>
    <scope>NUCLEOTIDE SEQUENCE [LARGE SCALE GENOMIC DNA]</scope>
    <source>
        <strain evidence="5 6">DSM 18607</strain>
    </source>
</reference>
<dbReference type="GO" id="GO:0003677">
    <property type="term" value="F:DNA binding"/>
    <property type="evidence" value="ECO:0007669"/>
    <property type="project" value="UniProtKB-KW"/>
</dbReference>
<dbReference type="InterPro" id="IPR039422">
    <property type="entry name" value="MarR/SlyA-like"/>
</dbReference>
<dbReference type="Pfam" id="PF12802">
    <property type="entry name" value="MarR_2"/>
    <property type="match status" value="1"/>
</dbReference>